<organism evidence="2 3">
    <name type="scientific">Paenibacillus illinoisensis</name>
    <dbReference type="NCBI Taxonomy" id="59845"/>
    <lineage>
        <taxon>Bacteria</taxon>
        <taxon>Bacillati</taxon>
        <taxon>Bacillota</taxon>
        <taxon>Bacilli</taxon>
        <taxon>Bacillales</taxon>
        <taxon>Paenibacillaceae</taxon>
        <taxon>Paenibacillus</taxon>
    </lineage>
</organism>
<accession>A0A2W0CSX3</accession>
<reference evidence="2 3" key="1">
    <citation type="submission" date="2018-01" db="EMBL/GenBank/DDBJ databases">
        <title>Genome sequence of the PGP bacterium Paenibacillus illinoisensis E3.</title>
        <authorList>
            <person name="Rolli E."/>
            <person name="Marasco R."/>
            <person name="Bessem C."/>
            <person name="Michoud G."/>
            <person name="Gaiarsa S."/>
            <person name="Borin S."/>
            <person name="Daffonchio D."/>
        </authorList>
    </citation>
    <scope>NUCLEOTIDE SEQUENCE [LARGE SCALE GENOMIC DNA]</scope>
    <source>
        <strain evidence="2 3">E3</strain>
    </source>
</reference>
<dbReference type="Proteomes" id="UP000247459">
    <property type="component" value="Unassembled WGS sequence"/>
</dbReference>
<feature type="transmembrane region" description="Helical" evidence="1">
    <location>
        <begin position="12"/>
        <end position="28"/>
    </location>
</feature>
<dbReference type="EMBL" id="PRLG01000002">
    <property type="protein sequence ID" value="PYY31275.1"/>
    <property type="molecule type" value="Genomic_DNA"/>
</dbReference>
<dbReference type="OrthoDB" id="2617300at2"/>
<comment type="caution">
    <text evidence="2">The sequence shown here is derived from an EMBL/GenBank/DDBJ whole genome shotgun (WGS) entry which is preliminary data.</text>
</comment>
<evidence type="ECO:0000256" key="1">
    <source>
        <dbReference type="SAM" id="Phobius"/>
    </source>
</evidence>
<dbReference type="RefSeq" id="WP_110755839.1">
    <property type="nucleotide sequence ID" value="NZ_PRLG01000002.1"/>
</dbReference>
<protein>
    <submittedName>
        <fullName evidence="2">Uncharacterized protein</fullName>
    </submittedName>
</protein>
<keyword evidence="1" id="KW-0472">Membrane</keyword>
<feature type="transmembrane region" description="Helical" evidence="1">
    <location>
        <begin position="48"/>
        <end position="72"/>
    </location>
</feature>
<feature type="transmembrane region" description="Helical" evidence="1">
    <location>
        <begin position="136"/>
        <end position="157"/>
    </location>
</feature>
<dbReference type="AlphaFoldDB" id="A0A2W0CSX3"/>
<feature type="transmembrane region" description="Helical" evidence="1">
    <location>
        <begin position="84"/>
        <end position="103"/>
    </location>
</feature>
<keyword evidence="1" id="KW-1133">Transmembrane helix</keyword>
<evidence type="ECO:0000313" key="3">
    <source>
        <dbReference type="Proteomes" id="UP000247459"/>
    </source>
</evidence>
<name>A0A2W0CSX3_9BACL</name>
<evidence type="ECO:0000313" key="2">
    <source>
        <dbReference type="EMBL" id="PYY31275.1"/>
    </source>
</evidence>
<sequence length="166" mass="19330">MNHVKRINKPYFIFLVWNVLMIFAVHGLTFQHEAGKGVSGNGNPGILILFPSLLTFLMLCIWTVSLSKWWLYDQRQRWGKKKHVMVPLAALLLCVLSVFWQLFMIKDLRVQLGGFTNDPNSVVYRFGWLNQYTNTLYYNVPILLFGLSLSIFIGWLMERSLRKNGS</sequence>
<gene>
    <name evidence="2" type="ORF">PIL02S_00366</name>
</gene>
<keyword evidence="1" id="KW-0812">Transmembrane</keyword>
<proteinExistence type="predicted"/>